<dbReference type="InterPro" id="IPR000644">
    <property type="entry name" value="CBS_dom"/>
</dbReference>
<organism evidence="2 3">
    <name type="scientific">Phaeocystidibacter marisrubri</name>
    <dbReference type="NCBI Taxonomy" id="1577780"/>
    <lineage>
        <taxon>Bacteria</taxon>
        <taxon>Pseudomonadati</taxon>
        <taxon>Bacteroidota</taxon>
        <taxon>Flavobacteriia</taxon>
        <taxon>Flavobacteriales</taxon>
        <taxon>Phaeocystidibacteraceae</taxon>
        <taxon>Phaeocystidibacter</taxon>
    </lineage>
</organism>
<feature type="domain" description="CBS" evidence="1">
    <location>
        <begin position="72"/>
        <end position="115"/>
    </location>
</feature>
<keyword evidence="3" id="KW-1185">Reference proteome</keyword>
<dbReference type="Gene3D" id="3.10.580.10">
    <property type="entry name" value="CBS-domain"/>
    <property type="match status" value="1"/>
</dbReference>
<reference evidence="2 3" key="1">
    <citation type="submission" date="2019-10" db="EMBL/GenBank/DDBJ databases">
        <title>Genome sequence of Phaeocystidibacter marisrubri JCM30614 (type strain).</title>
        <authorList>
            <person name="Bowman J.P."/>
        </authorList>
    </citation>
    <scope>NUCLEOTIDE SEQUENCE [LARGE SCALE GENOMIC DNA]</scope>
    <source>
        <strain evidence="2 3">JCM 30614</strain>
    </source>
</reference>
<proteinExistence type="predicted"/>
<dbReference type="InterPro" id="IPR046342">
    <property type="entry name" value="CBS_dom_sf"/>
</dbReference>
<name>A0A6L3ZDG8_9FLAO</name>
<evidence type="ECO:0000313" key="3">
    <source>
        <dbReference type="Proteomes" id="UP000484164"/>
    </source>
</evidence>
<evidence type="ECO:0000259" key="1">
    <source>
        <dbReference type="Pfam" id="PF00571"/>
    </source>
</evidence>
<evidence type="ECO:0000313" key="2">
    <source>
        <dbReference type="EMBL" id="KAB2815285.1"/>
    </source>
</evidence>
<sequence>MIAQDLIQLDIIPLNTSDTVASALQKMEELGFVHWPIVEEGLYEGLLSEDLALDNDENTIIENLRHQLIHSSVKSDRHLTDAMRKYGEERVSILPVVNSDNHFLGYLLPQDILRSFGQTFGLQAPGSVLVLEVNPYDYAMSQIAQIVESNDAKILTSYIEADSDRQKYIVTIRVNYTDLSAIIASFRRYDYTIVDAWHENRYERDLKQKFDQFMNYLNM</sequence>
<dbReference type="EMBL" id="WBVQ01000003">
    <property type="protein sequence ID" value="KAB2815285.1"/>
    <property type="molecule type" value="Genomic_DNA"/>
</dbReference>
<dbReference type="AlphaFoldDB" id="A0A6L3ZDG8"/>
<accession>A0A6L3ZDG8</accession>
<dbReference type="Pfam" id="PF00571">
    <property type="entry name" value="CBS"/>
    <property type="match status" value="1"/>
</dbReference>
<gene>
    <name evidence="2" type="ORF">F8C82_14430</name>
</gene>
<protein>
    <submittedName>
        <fullName evidence="2">CBS domain-containing protein</fullName>
    </submittedName>
</protein>
<dbReference type="Proteomes" id="UP000484164">
    <property type="component" value="Unassembled WGS sequence"/>
</dbReference>
<dbReference type="OrthoDB" id="1523762at2"/>
<comment type="caution">
    <text evidence="2">The sequence shown here is derived from an EMBL/GenBank/DDBJ whole genome shotgun (WGS) entry which is preliminary data.</text>
</comment>
<dbReference type="RefSeq" id="WP_151694320.1">
    <property type="nucleotide sequence ID" value="NZ_BMGX01000001.1"/>
</dbReference>
<dbReference type="SUPFAM" id="SSF54631">
    <property type="entry name" value="CBS-domain pair"/>
    <property type="match status" value="1"/>
</dbReference>